<keyword evidence="5 10" id="KW-0547">Nucleotide-binding</keyword>
<comment type="similarity">
    <text evidence="2 10">Belongs to the TRAFAC class TrmE-Era-EngA-EngB-Septin-like GTPase superfamily. EngB GTPase family.</text>
</comment>
<evidence type="ECO:0000256" key="4">
    <source>
        <dbReference type="ARBA" id="ARBA00022723"/>
    </source>
</evidence>
<evidence type="ECO:0000256" key="1">
    <source>
        <dbReference type="ARBA" id="ARBA00001946"/>
    </source>
</evidence>
<sequence>MNIQSATFITSGTSPEHYPNDNRPEILFVGRSNVGKSSFINSILQRKNIAYTSSKPGKTQTLNFYLINQAFYFVDVPGYGYAKVSKQVRDEFAKMISIYLTTREQLHLVIQLVDFRHTPTKEDIQMHDFLQSYDIPTIVVGTKLDKVPKTKRKRYEKDILKTLQITQDEFLPYSSETKENLDIVYDIINQVLEE</sequence>
<dbReference type="Proteomes" id="UP000514720">
    <property type="component" value="Chromosome"/>
</dbReference>
<dbReference type="InterPro" id="IPR019987">
    <property type="entry name" value="GTP-bd_ribosome_bio_YsxC"/>
</dbReference>
<keyword evidence="9 10" id="KW-0131">Cell cycle</keyword>
<keyword evidence="4" id="KW-0479">Metal-binding</keyword>
<evidence type="ECO:0000256" key="9">
    <source>
        <dbReference type="ARBA" id="ARBA00023306"/>
    </source>
</evidence>
<comment type="function">
    <text evidence="10">Necessary for normal cell division and for the maintenance of normal septation.</text>
</comment>
<evidence type="ECO:0000256" key="8">
    <source>
        <dbReference type="ARBA" id="ARBA00023210"/>
    </source>
</evidence>
<feature type="compositionally biased region" description="Polar residues" evidence="11">
    <location>
        <begin position="1"/>
        <end position="14"/>
    </location>
</feature>
<dbReference type="Pfam" id="PF01926">
    <property type="entry name" value="MMR_HSR1"/>
    <property type="match status" value="1"/>
</dbReference>
<evidence type="ECO:0000259" key="12">
    <source>
        <dbReference type="PROSITE" id="PS51706"/>
    </source>
</evidence>
<dbReference type="InterPro" id="IPR005225">
    <property type="entry name" value="Small_GTP-bd"/>
</dbReference>
<dbReference type="InterPro" id="IPR006073">
    <property type="entry name" value="GTP-bd"/>
</dbReference>
<feature type="region of interest" description="Disordered" evidence="11">
    <location>
        <begin position="1"/>
        <end position="22"/>
    </location>
</feature>
<dbReference type="GO" id="GO:0005829">
    <property type="term" value="C:cytosol"/>
    <property type="evidence" value="ECO:0007669"/>
    <property type="project" value="TreeGrafter"/>
</dbReference>
<evidence type="ECO:0000256" key="10">
    <source>
        <dbReference type="HAMAP-Rule" id="MF_00321"/>
    </source>
</evidence>
<evidence type="ECO:0000256" key="7">
    <source>
        <dbReference type="ARBA" id="ARBA00023134"/>
    </source>
</evidence>
<dbReference type="GO" id="GO:0046872">
    <property type="term" value="F:metal ion binding"/>
    <property type="evidence" value="ECO:0007669"/>
    <property type="project" value="UniProtKB-KW"/>
</dbReference>
<dbReference type="PANTHER" id="PTHR11649:SF13">
    <property type="entry name" value="ENGB-TYPE G DOMAIN-CONTAINING PROTEIN"/>
    <property type="match status" value="1"/>
</dbReference>
<organism evidence="13 14">
    <name type="scientific">Candidatus Xianfuyuplasma coldseepsis</name>
    <dbReference type="NCBI Taxonomy" id="2782163"/>
    <lineage>
        <taxon>Bacteria</taxon>
        <taxon>Bacillati</taxon>
        <taxon>Mycoplasmatota</taxon>
        <taxon>Mollicutes</taxon>
        <taxon>Candidatus Izemoplasmatales</taxon>
        <taxon>Candidatus Izemoplasmataceae</taxon>
        <taxon>Candidatus Xianfuyuplasma</taxon>
    </lineage>
</organism>
<dbReference type="InterPro" id="IPR030393">
    <property type="entry name" value="G_ENGB_dom"/>
</dbReference>
<dbReference type="SUPFAM" id="SSF52540">
    <property type="entry name" value="P-loop containing nucleoside triphosphate hydrolases"/>
    <property type="match status" value="1"/>
</dbReference>
<dbReference type="PRINTS" id="PR00449">
    <property type="entry name" value="RASTRNSFRMNG"/>
</dbReference>
<dbReference type="PROSITE" id="PS51706">
    <property type="entry name" value="G_ENGB"/>
    <property type="match status" value="1"/>
</dbReference>
<dbReference type="NCBIfam" id="TIGR03598">
    <property type="entry name" value="GTPase_YsxC"/>
    <property type="match status" value="1"/>
</dbReference>
<evidence type="ECO:0000256" key="2">
    <source>
        <dbReference type="ARBA" id="ARBA00009638"/>
    </source>
</evidence>
<dbReference type="Gene3D" id="3.40.50.300">
    <property type="entry name" value="P-loop containing nucleotide triphosphate hydrolases"/>
    <property type="match status" value="1"/>
</dbReference>
<dbReference type="CDD" id="cd01876">
    <property type="entry name" value="YihA_EngB"/>
    <property type="match status" value="1"/>
</dbReference>
<dbReference type="GO" id="GO:0005525">
    <property type="term" value="F:GTP binding"/>
    <property type="evidence" value="ECO:0007669"/>
    <property type="project" value="UniProtKB-UniRule"/>
</dbReference>
<dbReference type="NCBIfam" id="TIGR00231">
    <property type="entry name" value="small_GTP"/>
    <property type="match status" value="1"/>
</dbReference>
<dbReference type="KEGG" id="xcl:G4Z02_08485"/>
<dbReference type="RefSeq" id="WP_258877587.1">
    <property type="nucleotide sequence ID" value="NZ_CP048914.1"/>
</dbReference>
<keyword evidence="7 10" id="KW-0342">GTP-binding</keyword>
<dbReference type="FunFam" id="3.40.50.300:FF:000098">
    <property type="entry name" value="Probable GTP-binding protein EngB"/>
    <property type="match status" value="1"/>
</dbReference>
<keyword evidence="14" id="KW-1185">Reference proteome</keyword>
<dbReference type="HAMAP" id="MF_00321">
    <property type="entry name" value="GTPase_EngB"/>
    <property type="match status" value="1"/>
</dbReference>
<dbReference type="EMBL" id="CP048914">
    <property type="protein sequence ID" value="QMS85779.1"/>
    <property type="molecule type" value="Genomic_DNA"/>
</dbReference>
<name>A0A7L7KTM8_9MOLU</name>
<keyword evidence="8 10" id="KW-0717">Septation</keyword>
<evidence type="ECO:0000313" key="13">
    <source>
        <dbReference type="EMBL" id="QMS85779.1"/>
    </source>
</evidence>
<proteinExistence type="inferred from homology"/>
<protein>
    <recommendedName>
        <fullName evidence="10">Probable GTP-binding protein EngB</fullName>
    </recommendedName>
</protein>
<comment type="cofactor">
    <cofactor evidence="1">
        <name>Mg(2+)</name>
        <dbReference type="ChEBI" id="CHEBI:18420"/>
    </cofactor>
</comment>
<evidence type="ECO:0000256" key="6">
    <source>
        <dbReference type="ARBA" id="ARBA00022842"/>
    </source>
</evidence>
<dbReference type="InterPro" id="IPR027417">
    <property type="entry name" value="P-loop_NTPase"/>
</dbReference>
<keyword evidence="3 10" id="KW-0132">Cell division</keyword>
<keyword evidence="6" id="KW-0460">Magnesium</keyword>
<evidence type="ECO:0000256" key="5">
    <source>
        <dbReference type="ARBA" id="ARBA00022741"/>
    </source>
</evidence>
<evidence type="ECO:0000256" key="3">
    <source>
        <dbReference type="ARBA" id="ARBA00022618"/>
    </source>
</evidence>
<reference evidence="13 14" key="1">
    <citation type="submission" date="2020-02" db="EMBL/GenBank/DDBJ databases">
        <authorList>
            <person name="Zheng R.K."/>
            <person name="Sun C.M."/>
        </authorList>
    </citation>
    <scope>NUCLEOTIDE SEQUENCE [LARGE SCALE GENOMIC DNA]</scope>
    <source>
        <strain evidence="14">zrk13</strain>
    </source>
</reference>
<evidence type="ECO:0000313" key="14">
    <source>
        <dbReference type="Proteomes" id="UP000514720"/>
    </source>
</evidence>
<dbReference type="GO" id="GO:0000917">
    <property type="term" value="P:division septum assembly"/>
    <property type="evidence" value="ECO:0007669"/>
    <property type="project" value="UniProtKB-KW"/>
</dbReference>
<gene>
    <name evidence="10" type="primary">engB</name>
    <name evidence="13" type="ORF">G4Z02_08485</name>
</gene>
<dbReference type="PANTHER" id="PTHR11649">
    <property type="entry name" value="MSS1/TRME-RELATED GTP-BINDING PROTEIN"/>
    <property type="match status" value="1"/>
</dbReference>
<accession>A0A7L7KTM8</accession>
<feature type="domain" description="EngB-type G" evidence="12">
    <location>
        <begin position="22"/>
        <end position="194"/>
    </location>
</feature>
<evidence type="ECO:0000256" key="11">
    <source>
        <dbReference type="SAM" id="MobiDB-lite"/>
    </source>
</evidence>
<dbReference type="AlphaFoldDB" id="A0A7L7KTM8"/>